<organism evidence="2 3">
    <name type="scientific">candidate division WOR-3 bacterium 4484_18</name>
    <dbReference type="NCBI Taxonomy" id="2020626"/>
    <lineage>
        <taxon>Bacteria</taxon>
        <taxon>Bacteria division WOR-3</taxon>
    </lineage>
</organism>
<dbReference type="PANTHER" id="PTHR43116">
    <property type="entry name" value="PEPTIDE CHAIN RELEASE FACTOR 2"/>
    <property type="match status" value="1"/>
</dbReference>
<dbReference type="PANTHER" id="PTHR43116:SF3">
    <property type="entry name" value="CLASS I PEPTIDE CHAIN RELEASE FACTOR"/>
    <property type="match status" value="1"/>
</dbReference>
<dbReference type="InterPro" id="IPR045853">
    <property type="entry name" value="Pep_chain_release_fac_I_sf"/>
</dbReference>
<dbReference type="Pfam" id="PF03462">
    <property type="entry name" value="PCRF"/>
    <property type="match status" value="1"/>
</dbReference>
<dbReference type="Gene3D" id="3.30.70.1660">
    <property type="match status" value="1"/>
</dbReference>
<accession>A0A257LU85</accession>
<dbReference type="SUPFAM" id="SSF75620">
    <property type="entry name" value="Release factor"/>
    <property type="match status" value="1"/>
</dbReference>
<reference evidence="3" key="1">
    <citation type="submission" date="2017-07" db="EMBL/GenBank/DDBJ databases">
        <title>Novel pathways for hydrocarbon cycling and metabolic interdependencies in hydrothermal sediment communities.</title>
        <authorList>
            <person name="Dombrowski N."/>
            <person name="Seitz K."/>
            <person name="Teske A."/>
            <person name="Baker B."/>
        </authorList>
    </citation>
    <scope>NUCLEOTIDE SEQUENCE [LARGE SCALE GENOMIC DNA]</scope>
</reference>
<dbReference type="GO" id="GO:0006415">
    <property type="term" value="P:translational termination"/>
    <property type="evidence" value="ECO:0007669"/>
    <property type="project" value="InterPro"/>
</dbReference>
<evidence type="ECO:0000313" key="2">
    <source>
        <dbReference type="EMBL" id="OYV02536.1"/>
    </source>
</evidence>
<dbReference type="Proteomes" id="UP000216312">
    <property type="component" value="Unassembled WGS sequence"/>
</dbReference>
<gene>
    <name evidence="2" type="ORF">CGW93_04995</name>
</gene>
<name>A0A257LU85_UNCW3</name>
<evidence type="ECO:0000259" key="1">
    <source>
        <dbReference type="Pfam" id="PF03462"/>
    </source>
</evidence>
<dbReference type="InterPro" id="IPR005139">
    <property type="entry name" value="PCRF"/>
</dbReference>
<feature type="domain" description="Peptide chain release factor" evidence="1">
    <location>
        <begin position="7"/>
        <end position="48"/>
    </location>
</feature>
<sequence>MSWWLVKQLDEFELKVVLSGEYDRNDAILSIHPGAGGTESCDWAAMLLCWWYGIV</sequence>
<protein>
    <recommendedName>
        <fullName evidence="1">Peptide chain release factor domain-containing protein</fullName>
    </recommendedName>
</protein>
<comment type="caution">
    <text evidence="2">The sequence shown here is derived from an EMBL/GenBank/DDBJ whole genome shotgun (WGS) entry which is preliminary data.</text>
</comment>
<dbReference type="AlphaFoldDB" id="A0A257LU85"/>
<dbReference type="EMBL" id="NMUJ01000078">
    <property type="protein sequence ID" value="OYV02536.1"/>
    <property type="molecule type" value="Genomic_DNA"/>
</dbReference>
<evidence type="ECO:0000313" key="3">
    <source>
        <dbReference type="Proteomes" id="UP000216312"/>
    </source>
</evidence>
<proteinExistence type="predicted"/>